<dbReference type="AlphaFoldDB" id="A0A9Q0EW28"/>
<sequence>MFRIPEFRWSHMHQRLLTDLLFSIETDVQMWRSHSTKTVLDFVNSSENVVFVHNTVHLISQHELENIEPSQGLTVEASVTFLQRLINLVDVLVFASSLNFTEIEAEKNMSSGGILRQCLRLVCAMAVRNCLECQQHAHFHYGNTGSTAAQSPVDVVTGGQSPIGDLDRLLQDMDINRLRAVVFRDIEDSKQAQFLALAVVYFISVLMVSKYRDILEPHSDKKTVSRSRSTRSTDSRGVQSSLDLGNGVPLPRCDSGIRDDQASTSAADASASAADASASAADASASGPDAVSEALSTLSSEVRPPPGDAKGKNVKDILRSLVSAPADDIIVEAGLLPPAFLGGLGDASRDLSRAQQFRSFDRSVVVAPKKAGTPSSSSSGASSSSAPVPSTTVSAGMPTDGVAVVSAAQSVSAEAAALFSPPPALFSPPPALFSPPQPPPISERLEHALEKAAPLLREIFVDFAPFLSRTLLGSHGQELLIEGTKSGGLLWSGVFPSGPFSPGAPGSWLMSSNLQGPPGSSDTLPPSPNPEWQNSIQKNAGLAFIELVNEGRYGTLILQWISSS</sequence>
<feature type="region of interest" description="Disordered" evidence="1">
    <location>
        <begin position="218"/>
        <end position="269"/>
    </location>
</feature>
<proteinExistence type="predicted"/>
<gene>
    <name evidence="2" type="ORF">NHX12_018062</name>
</gene>
<feature type="compositionally biased region" description="Polar residues" evidence="1">
    <location>
        <begin position="509"/>
        <end position="531"/>
    </location>
</feature>
<protein>
    <submittedName>
        <fullName evidence="2">Uncharacterized protein</fullName>
    </submittedName>
</protein>
<feature type="region of interest" description="Disordered" evidence="1">
    <location>
        <begin position="506"/>
        <end position="531"/>
    </location>
</feature>
<organism evidence="2 3">
    <name type="scientific">Muraenolepis orangiensis</name>
    <name type="common">Patagonian moray cod</name>
    <dbReference type="NCBI Taxonomy" id="630683"/>
    <lineage>
        <taxon>Eukaryota</taxon>
        <taxon>Metazoa</taxon>
        <taxon>Chordata</taxon>
        <taxon>Craniata</taxon>
        <taxon>Vertebrata</taxon>
        <taxon>Euteleostomi</taxon>
        <taxon>Actinopterygii</taxon>
        <taxon>Neopterygii</taxon>
        <taxon>Teleostei</taxon>
        <taxon>Neoteleostei</taxon>
        <taxon>Acanthomorphata</taxon>
        <taxon>Zeiogadaria</taxon>
        <taxon>Gadariae</taxon>
        <taxon>Gadiformes</taxon>
        <taxon>Muraenolepidoidei</taxon>
        <taxon>Muraenolepididae</taxon>
        <taxon>Muraenolepis</taxon>
    </lineage>
</organism>
<dbReference type="OrthoDB" id="8951842at2759"/>
<feature type="region of interest" description="Disordered" evidence="1">
    <location>
        <begin position="368"/>
        <end position="393"/>
    </location>
</feature>
<dbReference type="EMBL" id="JANIIK010000034">
    <property type="protein sequence ID" value="KAJ3614490.1"/>
    <property type="molecule type" value="Genomic_DNA"/>
</dbReference>
<reference evidence="2" key="1">
    <citation type="submission" date="2022-07" db="EMBL/GenBank/DDBJ databases">
        <title>Chromosome-level genome of Muraenolepis orangiensis.</title>
        <authorList>
            <person name="Kim J."/>
        </authorList>
    </citation>
    <scope>NUCLEOTIDE SEQUENCE</scope>
    <source>
        <strain evidence="2">KU_S4_2022</strain>
        <tissue evidence="2">Muscle</tissue>
    </source>
</reference>
<evidence type="ECO:0000256" key="1">
    <source>
        <dbReference type="SAM" id="MobiDB-lite"/>
    </source>
</evidence>
<comment type="caution">
    <text evidence="2">The sequence shown here is derived from an EMBL/GenBank/DDBJ whole genome shotgun (WGS) entry which is preliminary data.</text>
</comment>
<dbReference type="Proteomes" id="UP001148018">
    <property type="component" value="Unassembled WGS sequence"/>
</dbReference>
<name>A0A9Q0EW28_9TELE</name>
<evidence type="ECO:0000313" key="2">
    <source>
        <dbReference type="EMBL" id="KAJ3614490.1"/>
    </source>
</evidence>
<accession>A0A9Q0EW28</accession>
<keyword evidence="3" id="KW-1185">Reference proteome</keyword>
<evidence type="ECO:0000313" key="3">
    <source>
        <dbReference type="Proteomes" id="UP001148018"/>
    </source>
</evidence>